<feature type="transmembrane region" description="Helical" evidence="1">
    <location>
        <begin position="38"/>
        <end position="57"/>
    </location>
</feature>
<accession>A0A8D9AX09</accession>
<feature type="transmembrane region" description="Helical" evidence="1">
    <location>
        <begin position="69"/>
        <end position="90"/>
    </location>
</feature>
<protein>
    <submittedName>
        <fullName evidence="2">Uncharacterized protein</fullName>
    </submittedName>
</protein>
<keyword evidence="1" id="KW-0472">Membrane</keyword>
<sequence>MLFGDIFSSSIVFLFIRFCFTSMKRFSFYNLYKRFRTYLYHIFTRVHFVYTFFLSRISYIQHRILSSNFQIVGCTCGGSIILYLNIAFLYSSRWCFRYVSSWVCIWKTCGSFCTISCIF</sequence>
<feature type="transmembrane region" description="Helical" evidence="1">
    <location>
        <begin position="6"/>
        <end position="26"/>
    </location>
</feature>
<dbReference type="EMBL" id="HBUF01594582">
    <property type="protein sequence ID" value="CAG6774393.1"/>
    <property type="molecule type" value="Transcribed_RNA"/>
</dbReference>
<reference evidence="2" key="1">
    <citation type="submission" date="2021-05" db="EMBL/GenBank/DDBJ databases">
        <authorList>
            <person name="Alioto T."/>
            <person name="Alioto T."/>
            <person name="Gomez Garrido J."/>
        </authorList>
    </citation>
    <scope>NUCLEOTIDE SEQUENCE</scope>
</reference>
<proteinExistence type="predicted"/>
<organism evidence="2">
    <name type="scientific">Cacopsylla melanoneura</name>
    <dbReference type="NCBI Taxonomy" id="428564"/>
    <lineage>
        <taxon>Eukaryota</taxon>
        <taxon>Metazoa</taxon>
        <taxon>Ecdysozoa</taxon>
        <taxon>Arthropoda</taxon>
        <taxon>Hexapoda</taxon>
        <taxon>Insecta</taxon>
        <taxon>Pterygota</taxon>
        <taxon>Neoptera</taxon>
        <taxon>Paraneoptera</taxon>
        <taxon>Hemiptera</taxon>
        <taxon>Sternorrhyncha</taxon>
        <taxon>Psylloidea</taxon>
        <taxon>Psyllidae</taxon>
        <taxon>Psyllinae</taxon>
        <taxon>Cacopsylla</taxon>
    </lineage>
</organism>
<evidence type="ECO:0000256" key="1">
    <source>
        <dbReference type="SAM" id="Phobius"/>
    </source>
</evidence>
<dbReference type="EMBL" id="HBUF01594581">
    <property type="protein sequence ID" value="CAG6774387.1"/>
    <property type="molecule type" value="Transcribed_RNA"/>
</dbReference>
<name>A0A8D9AX09_9HEMI</name>
<dbReference type="AlphaFoldDB" id="A0A8D9AX09"/>
<evidence type="ECO:0000313" key="2">
    <source>
        <dbReference type="EMBL" id="CAG6774393.1"/>
    </source>
</evidence>
<keyword evidence="1" id="KW-0812">Transmembrane</keyword>
<keyword evidence="1" id="KW-1133">Transmembrane helix</keyword>